<feature type="transmembrane region" description="Helical" evidence="1">
    <location>
        <begin position="71"/>
        <end position="93"/>
    </location>
</feature>
<dbReference type="InterPro" id="IPR014509">
    <property type="entry name" value="YjdF-like"/>
</dbReference>
<evidence type="ECO:0000313" key="3">
    <source>
        <dbReference type="EMBL" id="SDQ20313.1"/>
    </source>
</evidence>
<keyword evidence="5" id="KW-1185">Reference proteome</keyword>
<dbReference type="Proteomes" id="UP000255421">
    <property type="component" value="Unassembled WGS sequence"/>
</dbReference>
<keyword evidence="1" id="KW-0812">Transmembrane</keyword>
<dbReference type="Proteomes" id="UP000199289">
    <property type="component" value="Unassembled WGS sequence"/>
</dbReference>
<evidence type="ECO:0000313" key="5">
    <source>
        <dbReference type="Proteomes" id="UP000255421"/>
    </source>
</evidence>
<protein>
    <recommendedName>
        <fullName evidence="6">DUF2238 domain-containing protein</fullName>
    </recommendedName>
</protein>
<dbReference type="OrthoDB" id="313603at2157"/>
<feature type="transmembrane region" description="Helical" evidence="1">
    <location>
        <begin position="190"/>
        <end position="212"/>
    </location>
</feature>
<dbReference type="RefSeq" id="WP_092533548.1">
    <property type="nucleotide sequence ID" value="NZ_FNKQ01000001.1"/>
</dbReference>
<evidence type="ECO:0008006" key="6">
    <source>
        <dbReference type="Google" id="ProtNLM"/>
    </source>
</evidence>
<feature type="transmembrane region" description="Helical" evidence="1">
    <location>
        <begin position="137"/>
        <end position="157"/>
    </location>
</feature>
<evidence type="ECO:0000256" key="1">
    <source>
        <dbReference type="SAM" id="Phobius"/>
    </source>
</evidence>
<evidence type="ECO:0000313" key="4">
    <source>
        <dbReference type="Proteomes" id="UP000199289"/>
    </source>
</evidence>
<accession>A0A1H0YYQ9</accession>
<dbReference type="Pfam" id="PF09997">
    <property type="entry name" value="DUF2238"/>
    <property type="match status" value="1"/>
</dbReference>
<sequence length="223" mass="24235">MKWRDVFHFDLSSDQEIVVAGAMQTALVGFLFIGLWERNVGVVVNTLFALGVTFLPGLFEHDYSVPLDAGLVVWITGAVFLHAWGTVGLPGIGSFYANVPGWDHLTHTLSATLVAAVGYSVARALDEHTRSIYLPDEFMFVFILLFVVAAGVFWEVLEFLIGLTAELMGADAVLTQYGLRDSMLDLVFDMVGGVAVALWGSSQLSAVVAHLVTKLESSRPRKG</sequence>
<feature type="transmembrane region" description="Helical" evidence="1">
    <location>
        <begin position="17"/>
        <end position="36"/>
    </location>
</feature>
<evidence type="ECO:0000313" key="2">
    <source>
        <dbReference type="EMBL" id="RDI72741.1"/>
    </source>
</evidence>
<feature type="transmembrane region" description="Helical" evidence="1">
    <location>
        <begin position="42"/>
        <end position="59"/>
    </location>
</feature>
<gene>
    <name evidence="2" type="ORF">DWB78_13980</name>
    <name evidence="3" type="ORF">SAMN05216278_0917</name>
</gene>
<proteinExistence type="predicted"/>
<keyword evidence="1" id="KW-0472">Membrane</keyword>
<dbReference type="EMBL" id="FNKQ01000001">
    <property type="protein sequence ID" value="SDQ20313.1"/>
    <property type="molecule type" value="Genomic_DNA"/>
</dbReference>
<organism evidence="3 4">
    <name type="scientific">Halopelagius longus</name>
    <dbReference type="NCBI Taxonomy" id="1236180"/>
    <lineage>
        <taxon>Archaea</taxon>
        <taxon>Methanobacteriati</taxon>
        <taxon>Methanobacteriota</taxon>
        <taxon>Stenosarchaea group</taxon>
        <taxon>Halobacteria</taxon>
        <taxon>Halobacteriales</taxon>
        <taxon>Haloferacaceae</taxon>
    </lineage>
</organism>
<name>A0A1H0YYQ9_9EURY</name>
<reference evidence="2 5" key="3">
    <citation type="submission" date="2018-07" db="EMBL/GenBank/DDBJ databases">
        <title>Genome sequence of extremly halophilic archaeon Halopelagius longus strain BC12-B1.</title>
        <authorList>
            <person name="Zhang X."/>
        </authorList>
    </citation>
    <scope>NUCLEOTIDE SEQUENCE [LARGE SCALE GENOMIC DNA]</scope>
    <source>
        <strain evidence="2 5">BC12-B1</strain>
    </source>
</reference>
<dbReference type="EMBL" id="QQST01000001">
    <property type="protein sequence ID" value="RDI72741.1"/>
    <property type="molecule type" value="Genomic_DNA"/>
</dbReference>
<feature type="transmembrane region" description="Helical" evidence="1">
    <location>
        <begin position="105"/>
        <end position="125"/>
    </location>
</feature>
<keyword evidence="1" id="KW-1133">Transmembrane helix</keyword>
<reference evidence="4" key="2">
    <citation type="submission" date="2016-10" db="EMBL/GenBank/DDBJ databases">
        <authorList>
            <person name="Varghese N."/>
            <person name="Submissions S."/>
        </authorList>
    </citation>
    <scope>NUCLEOTIDE SEQUENCE [LARGE SCALE GENOMIC DNA]</scope>
    <source>
        <strain evidence="4">CGMCC 1.12397</strain>
    </source>
</reference>
<dbReference type="AlphaFoldDB" id="A0A1H0YYQ9"/>
<reference evidence="3" key="1">
    <citation type="submission" date="2016-10" db="EMBL/GenBank/DDBJ databases">
        <authorList>
            <person name="de Groot N.N."/>
        </authorList>
    </citation>
    <scope>NUCLEOTIDE SEQUENCE [LARGE SCALE GENOMIC DNA]</scope>
    <source>
        <strain evidence="3">CGMCC 1.12397</strain>
    </source>
</reference>